<evidence type="ECO:0000313" key="2">
    <source>
        <dbReference type="Proteomes" id="UP000631421"/>
    </source>
</evidence>
<gene>
    <name evidence="1" type="ORF">H6F44_06470</name>
</gene>
<dbReference type="Proteomes" id="UP000631421">
    <property type="component" value="Unassembled WGS sequence"/>
</dbReference>
<proteinExistence type="predicted"/>
<comment type="caution">
    <text evidence="1">The sequence shown here is derived from an EMBL/GenBank/DDBJ whole genome shotgun (WGS) entry which is preliminary data.</text>
</comment>
<reference evidence="1" key="1">
    <citation type="journal article" date="2015" name="ISME J.">
        <title>Draft Genome Sequence of Streptomyces incarnatus NRRL8089, which Produces the Nucleoside Antibiotic Sinefungin.</title>
        <authorList>
            <person name="Oshima K."/>
            <person name="Hattori M."/>
            <person name="Shimizu H."/>
            <person name="Fukuda K."/>
            <person name="Nemoto M."/>
            <person name="Inagaki K."/>
            <person name="Tamura T."/>
        </authorList>
    </citation>
    <scope>NUCLEOTIDE SEQUENCE</scope>
    <source>
        <strain evidence="1">FACHB-1277</strain>
    </source>
</reference>
<name>A0A926UTF7_9CYAN</name>
<dbReference type="AlphaFoldDB" id="A0A926UTF7"/>
<protein>
    <submittedName>
        <fullName evidence="1">Uncharacterized protein</fullName>
    </submittedName>
</protein>
<organism evidence="1 2">
    <name type="scientific">Pseudanabaena cinerea FACHB-1277</name>
    <dbReference type="NCBI Taxonomy" id="2949581"/>
    <lineage>
        <taxon>Bacteria</taxon>
        <taxon>Bacillati</taxon>
        <taxon>Cyanobacteriota</taxon>
        <taxon>Cyanophyceae</taxon>
        <taxon>Pseudanabaenales</taxon>
        <taxon>Pseudanabaenaceae</taxon>
        <taxon>Pseudanabaena</taxon>
        <taxon>Pseudanabaena cinerea</taxon>
    </lineage>
</organism>
<reference evidence="1" key="2">
    <citation type="submission" date="2020-08" db="EMBL/GenBank/DDBJ databases">
        <authorList>
            <person name="Chen M."/>
            <person name="Teng W."/>
            <person name="Zhao L."/>
            <person name="Hu C."/>
            <person name="Zhou Y."/>
            <person name="Han B."/>
            <person name="Song L."/>
            <person name="Shu W."/>
        </authorList>
    </citation>
    <scope>NUCLEOTIDE SEQUENCE</scope>
    <source>
        <strain evidence="1">FACHB-1277</strain>
    </source>
</reference>
<accession>A0A926UTF7</accession>
<sequence length="81" mass="9194">MNTTYKQPIDRLKRHMAEYQPQLKRAIAAINILETTSPDSDEFCNALAELHVCTTILEPYSEGMLEAIEQFTEDDSISTDS</sequence>
<evidence type="ECO:0000313" key="1">
    <source>
        <dbReference type="EMBL" id="MBD2149770.1"/>
    </source>
</evidence>
<dbReference type="EMBL" id="JACJPY010000013">
    <property type="protein sequence ID" value="MBD2149770.1"/>
    <property type="molecule type" value="Genomic_DNA"/>
</dbReference>
<dbReference type="RefSeq" id="WP_190350142.1">
    <property type="nucleotide sequence ID" value="NZ_JACJPY010000013.1"/>
</dbReference>
<keyword evidence="2" id="KW-1185">Reference proteome</keyword>